<dbReference type="AlphaFoldDB" id="A0A0A9EMJ2"/>
<accession>A0A0A9EMJ2</accession>
<proteinExistence type="predicted"/>
<keyword evidence="1" id="KW-1133">Transmembrane helix</keyword>
<reference evidence="2" key="2">
    <citation type="journal article" date="2015" name="Data Brief">
        <title>Shoot transcriptome of the giant reed, Arundo donax.</title>
        <authorList>
            <person name="Barrero R.A."/>
            <person name="Guerrero F.D."/>
            <person name="Moolhuijzen P."/>
            <person name="Goolsby J.A."/>
            <person name="Tidwell J."/>
            <person name="Bellgard S.E."/>
            <person name="Bellgard M.I."/>
        </authorList>
    </citation>
    <scope>NUCLEOTIDE SEQUENCE</scope>
    <source>
        <tissue evidence="2">Shoot tissue taken approximately 20 cm above the soil surface</tissue>
    </source>
</reference>
<organism evidence="2">
    <name type="scientific">Arundo donax</name>
    <name type="common">Giant reed</name>
    <name type="synonym">Donax arundinaceus</name>
    <dbReference type="NCBI Taxonomy" id="35708"/>
    <lineage>
        <taxon>Eukaryota</taxon>
        <taxon>Viridiplantae</taxon>
        <taxon>Streptophyta</taxon>
        <taxon>Embryophyta</taxon>
        <taxon>Tracheophyta</taxon>
        <taxon>Spermatophyta</taxon>
        <taxon>Magnoliopsida</taxon>
        <taxon>Liliopsida</taxon>
        <taxon>Poales</taxon>
        <taxon>Poaceae</taxon>
        <taxon>PACMAD clade</taxon>
        <taxon>Arundinoideae</taxon>
        <taxon>Arundineae</taxon>
        <taxon>Arundo</taxon>
    </lineage>
</organism>
<sequence length="51" mass="5840">MCHCNHQSCSFYGIPIIISLHLCFYLLSVNNGSFPEHSWFIIIIGLELLSK</sequence>
<dbReference type="EMBL" id="GBRH01198840">
    <property type="protein sequence ID" value="JAD99055.1"/>
    <property type="molecule type" value="Transcribed_RNA"/>
</dbReference>
<name>A0A0A9EMJ2_ARUDO</name>
<keyword evidence="1" id="KW-0472">Membrane</keyword>
<keyword evidence="1" id="KW-0812">Transmembrane</keyword>
<evidence type="ECO:0000256" key="1">
    <source>
        <dbReference type="SAM" id="Phobius"/>
    </source>
</evidence>
<evidence type="ECO:0000313" key="2">
    <source>
        <dbReference type="EMBL" id="JAD99055.1"/>
    </source>
</evidence>
<feature type="transmembrane region" description="Helical" evidence="1">
    <location>
        <begin position="9"/>
        <end position="28"/>
    </location>
</feature>
<reference evidence="2" key="1">
    <citation type="submission" date="2014-09" db="EMBL/GenBank/DDBJ databases">
        <authorList>
            <person name="Magalhaes I.L.F."/>
            <person name="Oliveira U."/>
            <person name="Santos F.R."/>
            <person name="Vidigal T.H.D.A."/>
            <person name="Brescovit A.D."/>
            <person name="Santos A.J."/>
        </authorList>
    </citation>
    <scope>NUCLEOTIDE SEQUENCE</scope>
    <source>
        <tissue evidence="2">Shoot tissue taken approximately 20 cm above the soil surface</tissue>
    </source>
</reference>
<protein>
    <submittedName>
        <fullName evidence="2">Uncharacterized protein</fullName>
    </submittedName>
</protein>